<sequence>MTILNLAPLAALCLAVSALPSTLDHRATTPSLASAEVVGLVSDPTWNRDSCTSIGLFGRELWTCRDSQSSNAFISSSASWTDFNSSMLPKIDSAGVLEMYGDNSASEAYFPVQADECGPSAAGGCADGTRYAIWQDSRPMIAGNGSSSNAALYTWIRRSHISSDLSVLDPTPATSLYRSDYAMGLTSTQLPPVTLVNEYFWPQDSIPYGTYGWVQNGSYSYLYGLMTSVGSIALARVPTASVEDPAAYEYYTASGYVNTPPANDDFDAVVPNAGTGGQGTFYYSAYFKSYVWVGIGAIGCNADFYVATAPAPEGPWSTPARFYMGEVGTASCGAYSQQAHPELTNDDGLGNYIFVTYTKVDAGYSTPLIKITWVLVLNPGHDLVSLKQKMEALAASSPNCAEILSKYRNKGDVDQIGEIRVRWGGKDKQFFPKETLVTEENCEAVLRMLALKPGEDVLDVGLEKSFSGTGGKK</sequence>
<evidence type="ECO:0008006" key="4">
    <source>
        <dbReference type="Google" id="ProtNLM"/>
    </source>
</evidence>
<organism evidence="2 3">
    <name type="scientific">Meristemomyces frigidus</name>
    <dbReference type="NCBI Taxonomy" id="1508187"/>
    <lineage>
        <taxon>Eukaryota</taxon>
        <taxon>Fungi</taxon>
        <taxon>Dikarya</taxon>
        <taxon>Ascomycota</taxon>
        <taxon>Pezizomycotina</taxon>
        <taxon>Dothideomycetes</taxon>
        <taxon>Dothideomycetidae</taxon>
        <taxon>Mycosphaerellales</taxon>
        <taxon>Teratosphaeriaceae</taxon>
        <taxon>Meristemomyces</taxon>
    </lineage>
</organism>
<dbReference type="EMBL" id="JAVRRL010000085">
    <property type="protein sequence ID" value="KAK5108484.1"/>
    <property type="molecule type" value="Genomic_DNA"/>
</dbReference>
<gene>
    <name evidence="2" type="ORF">LTR62_008302</name>
</gene>
<comment type="caution">
    <text evidence="2">The sequence shown here is derived from an EMBL/GenBank/DDBJ whole genome shotgun (WGS) entry which is preliminary data.</text>
</comment>
<evidence type="ECO:0000313" key="3">
    <source>
        <dbReference type="Proteomes" id="UP001310890"/>
    </source>
</evidence>
<reference evidence="2" key="1">
    <citation type="submission" date="2023-08" db="EMBL/GenBank/DDBJ databases">
        <title>Black Yeasts Isolated from many extreme environments.</title>
        <authorList>
            <person name="Coleine C."/>
            <person name="Stajich J.E."/>
            <person name="Selbmann L."/>
        </authorList>
    </citation>
    <scope>NUCLEOTIDE SEQUENCE</scope>
    <source>
        <strain evidence="2">CCFEE 5401</strain>
    </source>
</reference>
<proteinExistence type="predicted"/>
<feature type="chain" id="PRO_5042968157" description="DUF4185 domain-containing protein" evidence="1">
    <location>
        <begin position="19"/>
        <end position="473"/>
    </location>
</feature>
<dbReference type="Proteomes" id="UP001310890">
    <property type="component" value="Unassembled WGS sequence"/>
</dbReference>
<evidence type="ECO:0000256" key="1">
    <source>
        <dbReference type="SAM" id="SignalP"/>
    </source>
</evidence>
<keyword evidence="1" id="KW-0732">Signal</keyword>
<protein>
    <recommendedName>
        <fullName evidence="4">DUF4185 domain-containing protein</fullName>
    </recommendedName>
</protein>
<dbReference type="AlphaFoldDB" id="A0AAN7TDN9"/>
<accession>A0AAN7TDN9</accession>
<evidence type="ECO:0000313" key="2">
    <source>
        <dbReference type="EMBL" id="KAK5108484.1"/>
    </source>
</evidence>
<feature type="signal peptide" evidence="1">
    <location>
        <begin position="1"/>
        <end position="18"/>
    </location>
</feature>
<name>A0AAN7TDN9_9PEZI</name>